<dbReference type="EMBL" id="CAJPWZ010001320">
    <property type="protein sequence ID" value="CAG2212990.1"/>
    <property type="molecule type" value="Genomic_DNA"/>
</dbReference>
<dbReference type="SUPFAM" id="SSF57756">
    <property type="entry name" value="Retrovirus zinc finger-like domains"/>
    <property type="match status" value="1"/>
</dbReference>
<comment type="caution">
    <text evidence="5">The sequence shown here is derived from an EMBL/GenBank/DDBJ whole genome shotgun (WGS) entry which is preliminary data.</text>
</comment>
<proteinExistence type="predicted"/>
<dbReference type="Gene3D" id="4.10.60.10">
    <property type="entry name" value="Zinc finger, CCHC-type"/>
    <property type="match status" value="1"/>
</dbReference>
<dbReference type="PROSITE" id="PS01179">
    <property type="entry name" value="PID"/>
    <property type="match status" value="1"/>
</dbReference>
<keyword evidence="1" id="KW-0479">Metal-binding</keyword>
<evidence type="ECO:0000313" key="5">
    <source>
        <dbReference type="EMBL" id="CAG2212990.1"/>
    </source>
</evidence>
<dbReference type="InterPro" id="IPR006020">
    <property type="entry name" value="PTB/PI_dom"/>
</dbReference>
<keyword evidence="6" id="KW-1185">Reference proteome</keyword>
<evidence type="ECO:0000313" key="6">
    <source>
        <dbReference type="Proteomes" id="UP000683360"/>
    </source>
</evidence>
<dbReference type="InterPro" id="IPR001969">
    <property type="entry name" value="Aspartic_peptidase_AS"/>
</dbReference>
<dbReference type="OrthoDB" id="10013007at2759"/>
<dbReference type="PANTHER" id="PTHR15832:SF2">
    <property type="entry name" value="SH2 DOMAIN-CONTAINING PROTEIN"/>
    <property type="match status" value="1"/>
</dbReference>
<evidence type="ECO:0000259" key="4">
    <source>
        <dbReference type="PROSITE" id="PS50158"/>
    </source>
</evidence>
<name>A0A8S3RXH9_MYTED</name>
<keyword evidence="1" id="KW-0862">Zinc</keyword>
<feature type="compositionally biased region" description="Polar residues" evidence="2">
    <location>
        <begin position="32"/>
        <end position="43"/>
    </location>
</feature>
<dbReference type="PROSITE" id="PS00141">
    <property type="entry name" value="ASP_PROTEASE"/>
    <property type="match status" value="1"/>
</dbReference>
<feature type="compositionally biased region" description="Basic and acidic residues" evidence="2">
    <location>
        <begin position="21"/>
        <end position="31"/>
    </location>
</feature>
<keyword evidence="1" id="KW-0863">Zinc-finger</keyword>
<accession>A0A8S3RXH9</accession>
<dbReference type="PROSITE" id="PS50158">
    <property type="entry name" value="ZF_CCHC"/>
    <property type="match status" value="1"/>
</dbReference>
<dbReference type="SUPFAM" id="SSF50729">
    <property type="entry name" value="PH domain-like"/>
    <property type="match status" value="1"/>
</dbReference>
<evidence type="ECO:0000259" key="3">
    <source>
        <dbReference type="PROSITE" id="PS01179"/>
    </source>
</evidence>
<feature type="region of interest" description="Disordered" evidence="2">
    <location>
        <begin position="21"/>
        <end position="61"/>
    </location>
</feature>
<feature type="domain" description="CCHC-type" evidence="4">
    <location>
        <begin position="296"/>
        <end position="309"/>
    </location>
</feature>
<dbReference type="InterPro" id="IPR021109">
    <property type="entry name" value="Peptidase_aspartic_dom_sf"/>
</dbReference>
<dbReference type="SMART" id="SM00343">
    <property type="entry name" value="ZnF_C2HC"/>
    <property type="match status" value="2"/>
</dbReference>
<reference evidence="5" key="1">
    <citation type="submission" date="2021-03" db="EMBL/GenBank/DDBJ databases">
        <authorList>
            <person name="Bekaert M."/>
        </authorList>
    </citation>
    <scope>NUCLEOTIDE SEQUENCE</scope>
</reference>
<dbReference type="GO" id="GO:0003676">
    <property type="term" value="F:nucleic acid binding"/>
    <property type="evidence" value="ECO:0007669"/>
    <property type="project" value="InterPro"/>
</dbReference>
<dbReference type="GO" id="GO:0004190">
    <property type="term" value="F:aspartic-type endopeptidase activity"/>
    <property type="evidence" value="ECO:0007669"/>
    <property type="project" value="InterPro"/>
</dbReference>
<dbReference type="AlphaFoldDB" id="A0A8S3RXH9"/>
<dbReference type="Gene3D" id="2.30.29.30">
    <property type="entry name" value="Pleckstrin-homology domain (PH domain)/Phosphotyrosine-binding domain (PTB)"/>
    <property type="match status" value="1"/>
</dbReference>
<dbReference type="Pfam" id="PF00640">
    <property type="entry name" value="PID"/>
    <property type="match status" value="1"/>
</dbReference>
<evidence type="ECO:0000256" key="1">
    <source>
        <dbReference type="PROSITE-ProRule" id="PRU00047"/>
    </source>
</evidence>
<dbReference type="InterPro" id="IPR011993">
    <property type="entry name" value="PH-like_dom_sf"/>
</dbReference>
<dbReference type="InterPro" id="IPR036157">
    <property type="entry name" value="dUTPase-like_sf"/>
</dbReference>
<gene>
    <name evidence="5" type="ORF">MEDL_26943</name>
</gene>
<dbReference type="Gene3D" id="2.40.70.10">
    <property type="entry name" value="Acid Proteases"/>
    <property type="match status" value="1"/>
</dbReference>
<dbReference type="PANTHER" id="PTHR15832">
    <property type="entry name" value="SHC (SRC HOMOLOGY DOMAIN C-TERMINAL) ADAPTOR HOMOLOG"/>
    <property type="match status" value="1"/>
</dbReference>
<dbReference type="GO" id="GO:0008270">
    <property type="term" value="F:zinc ion binding"/>
    <property type="evidence" value="ECO:0007669"/>
    <property type="project" value="UniProtKB-KW"/>
</dbReference>
<feature type="region of interest" description="Disordered" evidence="2">
    <location>
        <begin position="340"/>
        <end position="377"/>
    </location>
</feature>
<dbReference type="InterPro" id="IPR036875">
    <property type="entry name" value="Znf_CCHC_sf"/>
</dbReference>
<dbReference type="InterPro" id="IPR001878">
    <property type="entry name" value="Znf_CCHC"/>
</dbReference>
<dbReference type="CDD" id="cd00303">
    <property type="entry name" value="retropepsin_like"/>
    <property type="match status" value="1"/>
</dbReference>
<protein>
    <submittedName>
        <fullName evidence="5">TNS</fullName>
    </submittedName>
</protein>
<feature type="domain" description="PID" evidence="3">
    <location>
        <begin position="88"/>
        <end position="183"/>
    </location>
</feature>
<dbReference type="SUPFAM" id="SSF50630">
    <property type="entry name" value="Acid proteases"/>
    <property type="match status" value="1"/>
</dbReference>
<sequence>MYFVKTKKLFDQQECKELQTKKEKIAERQQKDGTSSAAVSSPTKRGKNEKSDSNGFLEDELPDGACFRPKVVATEVNNDNDVSAVRSAEYIGSFSVSGSDQNARTEFVQKEMEKMRQPDKSKNIMLVISLTGVKVCSSNGESVYMAHALKRISYATCEPEFRQFSFLAREPKGHIDSQFCHVFMTKTPDEIMELSRDGIYIKGASPMNRYDSEDDLALFHDTYLPRNYESEDAEFNELLSLVPKINTPNISVSLANQSGSFIRDSDTIMEKLAACRKFGGILTKMRQAGNNRQKTCFNCQAPGHYRANCNWNGHGEISPTMQCQLCQQFGHGAFQCYHHSNPGNQSNPGGHRARSSGRSSIGARKRSPPQSRQREELNYVNYSTDTEDCEFTDENLTSFKSQFIHMPIKVNHISVAALVDSGSSINIISKSFYDSLPDTCKTSICSVSEKIVLANNQSVNIVGKCTVKIQVPQGKHWIHTYILTQSSHPLILGTSYLISKKIVLDFSSLSVSNKTAKVKLQKHVTVDPNSELLIWGKVANYILQGQTGMCQNSSHLLKSGLLISKAVVTVNSHKTVPIKLLNPTNDQIFISRGDIIASFEPFTEDYMLINADDKDKHFVQNVQLDKSSHTSGEETESKFLSNFEMPKHLSNDEQRQISQFLIQYKDLFVTDENPRLGIYRTC</sequence>
<dbReference type="GO" id="GO:0006508">
    <property type="term" value="P:proteolysis"/>
    <property type="evidence" value="ECO:0007669"/>
    <property type="project" value="InterPro"/>
</dbReference>
<organism evidence="5 6">
    <name type="scientific">Mytilus edulis</name>
    <name type="common">Blue mussel</name>
    <dbReference type="NCBI Taxonomy" id="6550"/>
    <lineage>
        <taxon>Eukaryota</taxon>
        <taxon>Metazoa</taxon>
        <taxon>Spiralia</taxon>
        <taxon>Lophotrochozoa</taxon>
        <taxon>Mollusca</taxon>
        <taxon>Bivalvia</taxon>
        <taxon>Autobranchia</taxon>
        <taxon>Pteriomorphia</taxon>
        <taxon>Mytilida</taxon>
        <taxon>Mytiloidea</taxon>
        <taxon>Mytilidae</taxon>
        <taxon>Mytilinae</taxon>
        <taxon>Mytilus</taxon>
    </lineage>
</organism>
<dbReference type="Proteomes" id="UP000683360">
    <property type="component" value="Unassembled WGS sequence"/>
</dbReference>
<evidence type="ECO:0000256" key="2">
    <source>
        <dbReference type="SAM" id="MobiDB-lite"/>
    </source>
</evidence>
<dbReference type="SUPFAM" id="SSF51283">
    <property type="entry name" value="dUTPase-like"/>
    <property type="match status" value="1"/>
</dbReference>